<protein>
    <submittedName>
        <fullName evidence="8">Putative transcriptional regulatory protein YedW</fullName>
    </submittedName>
</protein>
<dbReference type="AlphaFoldDB" id="A0A1J5SY47"/>
<evidence type="ECO:0000256" key="4">
    <source>
        <dbReference type="ARBA" id="ARBA00023125"/>
    </source>
</evidence>
<dbReference type="GO" id="GO:0005829">
    <property type="term" value="C:cytosol"/>
    <property type="evidence" value="ECO:0007669"/>
    <property type="project" value="TreeGrafter"/>
</dbReference>
<dbReference type="EMBL" id="MLJW01000029">
    <property type="protein sequence ID" value="OIR08933.1"/>
    <property type="molecule type" value="Genomic_DNA"/>
</dbReference>
<dbReference type="GO" id="GO:0000976">
    <property type="term" value="F:transcription cis-regulatory region binding"/>
    <property type="evidence" value="ECO:0007669"/>
    <property type="project" value="TreeGrafter"/>
</dbReference>
<dbReference type="InterPro" id="IPR001789">
    <property type="entry name" value="Sig_transdc_resp-reg_receiver"/>
</dbReference>
<evidence type="ECO:0000256" key="3">
    <source>
        <dbReference type="ARBA" id="ARBA00023015"/>
    </source>
</evidence>
<dbReference type="Gene3D" id="1.10.10.10">
    <property type="entry name" value="Winged helix-like DNA-binding domain superfamily/Winged helix DNA-binding domain"/>
    <property type="match status" value="1"/>
</dbReference>
<evidence type="ECO:0000256" key="1">
    <source>
        <dbReference type="ARBA" id="ARBA00022553"/>
    </source>
</evidence>
<dbReference type="CDD" id="cd19935">
    <property type="entry name" value="REC_OmpR_CusR-like"/>
    <property type="match status" value="1"/>
</dbReference>
<dbReference type="InterPro" id="IPR016032">
    <property type="entry name" value="Sig_transdc_resp-reg_C-effctor"/>
</dbReference>
<dbReference type="SMART" id="SM00448">
    <property type="entry name" value="REC"/>
    <property type="match status" value="1"/>
</dbReference>
<keyword evidence="3" id="KW-0805">Transcription regulation</keyword>
<dbReference type="GO" id="GO:0032993">
    <property type="term" value="C:protein-DNA complex"/>
    <property type="evidence" value="ECO:0007669"/>
    <property type="project" value="TreeGrafter"/>
</dbReference>
<dbReference type="Gene3D" id="3.40.50.2300">
    <property type="match status" value="1"/>
</dbReference>
<dbReference type="SUPFAM" id="SSF46894">
    <property type="entry name" value="C-terminal effector domain of the bipartite response regulators"/>
    <property type="match status" value="1"/>
</dbReference>
<dbReference type="SUPFAM" id="SSF52172">
    <property type="entry name" value="CheY-like"/>
    <property type="match status" value="1"/>
</dbReference>
<evidence type="ECO:0000256" key="5">
    <source>
        <dbReference type="ARBA" id="ARBA00023163"/>
    </source>
</evidence>
<dbReference type="Gene3D" id="6.10.250.690">
    <property type="match status" value="1"/>
</dbReference>
<accession>A0A1J5SY47</accession>
<dbReference type="InterPro" id="IPR001867">
    <property type="entry name" value="OmpR/PhoB-type_DNA-bd"/>
</dbReference>
<keyword evidence="2" id="KW-0902">Two-component regulatory system</keyword>
<proteinExistence type="predicted"/>
<dbReference type="GO" id="GO:0006355">
    <property type="term" value="P:regulation of DNA-templated transcription"/>
    <property type="evidence" value="ECO:0007669"/>
    <property type="project" value="InterPro"/>
</dbReference>
<comment type="caution">
    <text evidence="8">The sequence shown here is derived from an EMBL/GenBank/DDBJ whole genome shotgun (WGS) entry which is preliminary data.</text>
</comment>
<sequence>MRVLIIEDNRDLASNMFDFLEAKGHVVDAAGDGITGMHLALVNEYDVIVLDLMLPGMDGITLCRKLREEGGKDTPVLMITARDSLEDKIAGLEAGADDYLVKPAELREVELRLRVLFRRGGDHTQKQKKLTVEDLTLDPFTCSVRRGTKAIDLPPIPYRILEILMSRSPQVVNREDIEHVVWGEGRPDSDSLRAHVHLLRELIDKPFERKLLRTMRGFGYQLVSPDVPDQ</sequence>
<dbReference type="InterPro" id="IPR036388">
    <property type="entry name" value="WH-like_DNA-bd_sf"/>
</dbReference>
<dbReference type="InterPro" id="IPR039420">
    <property type="entry name" value="WalR-like"/>
</dbReference>
<dbReference type="PROSITE" id="PS51755">
    <property type="entry name" value="OMPR_PHOB"/>
    <property type="match status" value="1"/>
</dbReference>
<organism evidence="8">
    <name type="scientific">mine drainage metagenome</name>
    <dbReference type="NCBI Taxonomy" id="410659"/>
    <lineage>
        <taxon>unclassified sequences</taxon>
        <taxon>metagenomes</taxon>
        <taxon>ecological metagenomes</taxon>
    </lineage>
</organism>
<dbReference type="PROSITE" id="PS50110">
    <property type="entry name" value="RESPONSE_REGULATORY"/>
    <property type="match status" value="1"/>
</dbReference>
<evidence type="ECO:0000313" key="8">
    <source>
        <dbReference type="EMBL" id="OIR08933.1"/>
    </source>
</evidence>
<dbReference type="Pfam" id="PF00072">
    <property type="entry name" value="Response_reg"/>
    <property type="match status" value="1"/>
</dbReference>
<feature type="domain" description="OmpR/PhoB-type" evidence="7">
    <location>
        <begin position="127"/>
        <end position="224"/>
    </location>
</feature>
<evidence type="ECO:0000259" key="7">
    <source>
        <dbReference type="PROSITE" id="PS51755"/>
    </source>
</evidence>
<keyword evidence="1" id="KW-0597">Phosphoprotein</keyword>
<dbReference type="FunFam" id="3.40.50.2300:FF:000001">
    <property type="entry name" value="DNA-binding response regulator PhoB"/>
    <property type="match status" value="1"/>
</dbReference>
<feature type="domain" description="Response regulatory" evidence="6">
    <location>
        <begin position="2"/>
        <end position="117"/>
    </location>
</feature>
<dbReference type="InterPro" id="IPR011006">
    <property type="entry name" value="CheY-like_superfamily"/>
</dbReference>
<keyword evidence="4" id="KW-0238">DNA-binding</keyword>
<dbReference type="PANTHER" id="PTHR48111:SF22">
    <property type="entry name" value="REGULATOR OF RPOS"/>
    <property type="match status" value="1"/>
</dbReference>
<dbReference type="PANTHER" id="PTHR48111">
    <property type="entry name" value="REGULATOR OF RPOS"/>
    <property type="match status" value="1"/>
</dbReference>
<evidence type="ECO:0000256" key="2">
    <source>
        <dbReference type="ARBA" id="ARBA00023012"/>
    </source>
</evidence>
<dbReference type="CDD" id="cd00383">
    <property type="entry name" value="trans_reg_C"/>
    <property type="match status" value="1"/>
</dbReference>
<gene>
    <name evidence="8" type="primary">yedW</name>
    <name evidence="8" type="ORF">GALL_89270</name>
</gene>
<dbReference type="Pfam" id="PF00486">
    <property type="entry name" value="Trans_reg_C"/>
    <property type="match status" value="1"/>
</dbReference>
<evidence type="ECO:0000259" key="6">
    <source>
        <dbReference type="PROSITE" id="PS50110"/>
    </source>
</evidence>
<keyword evidence="5" id="KW-0804">Transcription</keyword>
<dbReference type="GO" id="GO:0000156">
    <property type="term" value="F:phosphorelay response regulator activity"/>
    <property type="evidence" value="ECO:0007669"/>
    <property type="project" value="TreeGrafter"/>
</dbReference>
<name>A0A1J5SY47_9ZZZZ</name>
<dbReference type="SMART" id="SM00862">
    <property type="entry name" value="Trans_reg_C"/>
    <property type="match status" value="1"/>
</dbReference>
<reference evidence="8" key="1">
    <citation type="submission" date="2016-10" db="EMBL/GenBank/DDBJ databases">
        <title>Sequence of Gallionella enrichment culture.</title>
        <authorList>
            <person name="Poehlein A."/>
            <person name="Muehling M."/>
            <person name="Daniel R."/>
        </authorList>
    </citation>
    <scope>NUCLEOTIDE SEQUENCE</scope>
</reference>